<accession>A0AAV2G837</accession>
<organism evidence="2 3">
    <name type="scientific">Linum trigynum</name>
    <dbReference type="NCBI Taxonomy" id="586398"/>
    <lineage>
        <taxon>Eukaryota</taxon>
        <taxon>Viridiplantae</taxon>
        <taxon>Streptophyta</taxon>
        <taxon>Embryophyta</taxon>
        <taxon>Tracheophyta</taxon>
        <taxon>Spermatophyta</taxon>
        <taxon>Magnoliopsida</taxon>
        <taxon>eudicotyledons</taxon>
        <taxon>Gunneridae</taxon>
        <taxon>Pentapetalae</taxon>
        <taxon>rosids</taxon>
        <taxon>fabids</taxon>
        <taxon>Malpighiales</taxon>
        <taxon>Linaceae</taxon>
        <taxon>Linum</taxon>
    </lineage>
</organism>
<reference evidence="2 3" key="1">
    <citation type="submission" date="2024-04" db="EMBL/GenBank/DDBJ databases">
        <authorList>
            <person name="Fracassetti M."/>
        </authorList>
    </citation>
    <scope>NUCLEOTIDE SEQUENCE [LARGE SCALE GENOMIC DNA]</scope>
</reference>
<feature type="region of interest" description="Disordered" evidence="1">
    <location>
        <begin position="10"/>
        <end position="113"/>
    </location>
</feature>
<evidence type="ECO:0000256" key="1">
    <source>
        <dbReference type="SAM" id="MobiDB-lite"/>
    </source>
</evidence>
<gene>
    <name evidence="2" type="ORF">LTRI10_LOCUS46065</name>
</gene>
<proteinExistence type="predicted"/>
<dbReference type="AlphaFoldDB" id="A0AAV2G837"/>
<name>A0AAV2G837_9ROSI</name>
<evidence type="ECO:0000313" key="2">
    <source>
        <dbReference type="EMBL" id="CAL1406332.1"/>
    </source>
</evidence>
<keyword evidence="3" id="KW-1185">Reference proteome</keyword>
<dbReference type="EMBL" id="OZ034821">
    <property type="protein sequence ID" value="CAL1406332.1"/>
    <property type="molecule type" value="Genomic_DNA"/>
</dbReference>
<protein>
    <submittedName>
        <fullName evidence="2">Uncharacterized protein</fullName>
    </submittedName>
</protein>
<feature type="compositionally biased region" description="Basic residues" evidence="1">
    <location>
        <begin position="33"/>
        <end position="42"/>
    </location>
</feature>
<evidence type="ECO:0000313" key="3">
    <source>
        <dbReference type="Proteomes" id="UP001497516"/>
    </source>
</evidence>
<sequence length="198" mass="22521">MARQVQLLLNLARKPSTSSPPTLLFPTFDPLPHRGHSAKRRILPPYDPAPPRPENSTECRRTLPASDPAPPRPENSTECRRTLPASDPAPPRPENSTECRRTLPASDPRPSPLVVLDPKSFGEAISDKILTQMKQWRKEDKDSARVNTTIAFVGFFSVLYQLWKDYSAWIEKKKEDSPILKQQSEKFKKAETQKRALR</sequence>
<feature type="region of interest" description="Disordered" evidence="1">
    <location>
        <begin position="175"/>
        <end position="198"/>
    </location>
</feature>
<feature type="compositionally biased region" description="Low complexity" evidence="1">
    <location>
        <begin position="15"/>
        <end position="30"/>
    </location>
</feature>
<dbReference type="Proteomes" id="UP001497516">
    <property type="component" value="Chromosome 8"/>
</dbReference>